<reference evidence="1" key="1">
    <citation type="journal article" date="2019" name="Sci. Rep.">
        <title>Draft genome of Tanacetum cinerariifolium, the natural source of mosquito coil.</title>
        <authorList>
            <person name="Yamashiro T."/>
            <person name="Shiraishi A."/>
            <person name="Satake H."/>
            <person name="Nakayama K."/>
        </authorList>
    </citation>
    <scope>NUCLEOTIDE SEQUENCE</scope>
</reference>
<organism evidence="1">
    <name type="scientific">Tanacetum cinerariifolium</name>
    <name type="common">Dalmatian daisy</name>
    <name type="synonym">Chrysanthemum cinerariifolium</name>
    <dbReference type="NCBI Taxonomy" id="118510"/>
    <lineage>
        <taxon>Eukaryota</taxon>
        <taxon>Viridiplantae</taxon>
        <taxon>Streptophyta</taxon>
        <taxon>Embryophyta</taxon>
        <taxon>Tracheophyta</taxon>
        <taxon>Spermatophyta</taxon>
        <taxon>Magnoliopsida</taxon>
        <taxon>eudicotyledons</taxon>
        <taxon>Gunneridae</taxon>
        <taxon>Pentapetalae</taxon>
        <taxon>asterids</taxon>
        <taxon>campanulids</taxon>
        <taxon>Asterales</taxon>
        <taxon>Asteraceae</taxon>
        <taxon>Asteroideae</taxon>
        <taxon>Anthemideae</taxon>
        <taxon>Anthemidinae</taxon>
        <taxon>Tanacetum</taxon>
    </lineage>
</organism>
<feature type="non-terminal residue" evidence="1">
    <location>
        <position position="78"/>
    </location>
</feature>
<evidence type="ECO:0000313" key="1">
    <source>
        <dbReference type="EMBL" id="GFD58678.1"/>
    </source>
</evidence>
<gene>
    <name evidence="1" type="ORF">Tci_930647</name>
</gene>
<dbReference type="EMBL" id="BKCJ011855900">
    <property type="protein sequence ID" value="GFD58678.1"/>
    <property type="molecule type" value="Genomic_DNA"/>
</dbReference>
<accession>A0A699XKX1</accession>
<protein>
    <submittedName>
        <fullName evidence="1">Uncharacterized protein</fullName>
    </submittedName>
</protein>
<proteinExistence type="predicted"/>
<dbReference type="AlphaFoldDB" id="A0A699XKX1"/>
<sequence length="78" mass="8680">MRHAAAQLQVVGQVAEGRNRAQLFSQLLRPFIEQRAIVALEHVLILRAARAGTQVDVLARTQVQDDTRNLRQLGPDAI</sequence>
<comment type="caution">
    <text evidence="1">The sequence shown here is derived from an EMBL/GenBank/DDBJ whole genome shotgun (WGS) entry which is preliminary data.</text>
</comment>
<name>A0A699XKX1_TANCI</name>